<keyword evidence="1" id="KW-0732">Signal</keyword>
<keyword evidence="3" id="KW-1185">Reference proteome</keyword>
<name>A0ABT9J628_9BACL</name>
<evidence type="ECO:0000256" key="1">
    <source>
        <dbReference type="SAM" id="SignalP"/>
    </source>
</evidence>
<evidence type="ECO:0000313" key="3">
    <source>
        <dbReference type="Proteomes" id="UP001231941"/>
    </source>
</evidence>
<accession>A0ABT9J628</accession>
<evidence type="ECO:0000313" key="2">
    <source>
        <dbReference type="EMBL" id="MDP5277066.1"/>
    </source>
</evidence>
<proteinExistence type="predicted"/>
<feature type="chain" id="PRO_5046509735" evidence="1">
    <location>
        <begin position="22"/>
        <end position="332"/>
    </location>
</feature>
<gene>
    <name evidence="2" type="ORF">Q5Y73_23495</name>
</gene>
<comment type="caution">
    <text evidence="2">The sequence shown here is derived from an EMBL/GenBank/DDBJ whole genome shotgun (WGS) entry which is preliminary data.</text>
</comment>
<reference evidence="2 3" key="1">
    <citation type="submission" date="2023-08" db="EMBL/GenBank/DDBJ databases">
        <authorList>
            <person name="Park J.-S."/>
        </authorList>
    </citation>
    <scope>NUCLEOTIDE SEQUENCE [LARGE SCALE GENOMIC DNA]</scope>
    <source>
        <strain evidence="2 3">2205SS18-9</strain>
    </source>
</reference>
<dbReference type="PROSITE" id="PS51257">
    <property type="entry name" value="PROKAR_LIPOPROTEIN"/>
    <property type="match status" value="1"/>
</dbReference>
<feature type="signal peptide" evidence="1">
    <location>
        <begin position="1"/>
        <end position="21"/>
    </location>
</feature>
<organism evidence="2 3">
    <name type="scientific">Chengkuizengella axinellae</name>
    <dbReference type="NCBI Taxonomy" id="3064388"/>
    <lineage>
        <taxon>Bacteria</taxon>
        <taxon>Bacillati</taxon>
        <taxon>Bacillota</taxon>
        <taxon>Bacilli</taxon>
        <taxon>Bacillales</taxon>
        <taxon>Paenibacillaceae</taxon>
        <taxon>Chengkuizengella</taxon>
    </lineage>
</organism>
<protein>
    <submittedName>
        <fullName evidence="2">Uncharacterized protein</fullName>
    </submittedName>
</protein>
<sequence length="332" mass="37526">MKNMIFRFALLLIFLISGCMEQSSTDKLMEKTNPMGIKIGSNQIEKELESSSVEIMIEGPNLTEITMEANRIEKERESSSTEIVIEKSNPTDIKIEPSDVEKALEVNSVELVFEKPIEIPKFNGDVTIDWIDFVNINDRKYVGTSGVIIAKPSLVNENDVVGEVEFKLEGVVKRLNYKIKDGDAAFLSAGTKLYSIVGYEDETVIAAKDDRYIHGYNIYNENNQSTLSKKFSQILKLDIEKIEIYKFSNLETPLQTLEGGAIKSFISLLENGRDEPDYPGVIEVENSDYYHIAFYTGGAFAHTKTLIYDGDNYLFHSWSTSVVSNEIEQFLK</sequence>
<dbReference type="Proteomes" id="UP001231941">
    <property type="component" value="Unassembled WGS sequence"/>
</dbReference>
<dbReference type="RefSeq" id="WP_305994365.1">
    <property type="nucleotide sequence ID" value="NZ_JAVAMP010000023.1"/>
</dbReference>
<dbReference type="EMBL" id="JAVAMP010000023">
    <property type="protein sequence ID" value="MDP5277066.1"/>
    <property type="molecule type" value="Genomic_DNA"/>
</dbReference>